<evidence type="ECO:0000256" key="7">
    <source>
        <dbReference type="ARBA" id="ARBA00022679"/>
    </source>
</evidence>
<keyword evidence="6" id="KW-0489">Methyltransferase</keyword>
<evidence type="ECO:0000256" key="11">
    <source>
        <dbReference type="ARBA" id="ARBA00031350"/>
    </source>
</evidence>
<dbReference type="GO" id="GO:0032259">
    <property type="term" value="P:methylation"/>
    <property type="evidence" value="ECO:0007669"/>
    <property type="project" value="UniProtKB-KW"/>
</dbReference>
<evidence type="ECO:0000256" key="2">
    <source>
        <dbReference type="ARBA" id="ARBA00005369"/>
    </source>
</evidence>
<dbReference type="EMBL" id="BONF01000010">
    <property type="protein sequence ID" value="GIF80699.1"/>
    <property type="molecule type" value="Genomic_DNA"/>
</dbReference>
<dbReference type="InterPro" id="IPR000682">
    <property type="entry name" value="PCMT"/>
</dbReference>
<comment type="subcellular location">
    <subcellularLocation>
        <location evidence="1">Cytoplasm</location>
    </subcellularLocation>
</comment>
<evidence type="ECO:0000256" key="6">
    <source>
        <dbReference type="ARBA" id="ARBA00022603"/>
    </source>
</evidence>
<dbReference type="CDD" id="cd02440">
    <property type="entry name" value="AdoMet_MTases"/>
    <property type="match status" value="1"/>
</dbReference>
<organism evidence="12 13">
    <name type="scientific">Catellatospora bangladeshensis</name>
    <dbReference type="NCBI Taxonomy" id="310355"/>
    <lineage>
        <taxon>Bacteria</taxon>
        <taxon>Bacillati</taxon>
        <taxon>Actinomycetota</taxon>
        <taxon>Actinomycetes</taxon>
        <taxon>Micromonosporales</taxon>
        <taxon>Micromonosporaceae</taxon>
        <taxon>Catellatospora</taxon>
    </lineage>
</organism>
<protein>
    <recommendedName>
        <fullName evidence="4">Protein-L-isoaspartate O-methyltransferase</fullName>
        <ecNumber evidence="3">2.1.1.77</ecNumber>
    </recommendedName>
    <alternativeName>
        <fullName evidence="11">L-isoaspartyl protein carboxyl methyltransferase</fullName>
    </alternativeName>
    <alternativeName>
        <fullName evidence="9">Protein L-isoaspartyl methyltransferase</fullName>
    </alternativeName>
    <alternativeName>
        <fullName evidence="10">Protein-beta-aspartate methyltransferase</fullName>
    </alternativeName>
</protein>
<dbReference type="InterPro" id="IPR027573">
    <property type="entry name" value="Methyltran_FxLD"/>
</dbReference>
<accession>A0A8J3JDL5</accession>
<dbReference type="GO" id="GO:0004719">
    <property type="term" value="F:protein-L-isoaspartate (D-aspartate) O-methyltransferase activity"/>
    <property type="evidence" value="ECO:0007669"/>
    <property type="project" value="UniProtKB-EC"/>
</dbReference>
<evidence type="ECO:0000256" key="8">
    <source>
        <dbReference type="ARBA" id="ARBA00022691"/>
    </source>
</evidence>
<evidence type="ECO:0000256" key="3">
    <source>
        <dbReference type="ARBA" id="ARBA00011890"/>
    </source>
</evidence>
<dbReference type="NCBIfam" id="TIGR04364">
    <property type="entry name" value="methyltran_FxLD"/>
    <property type="match status" value="1"/>
</dbReference>
<evidence type="ECO:0000256" key="4">
    <source>
        <dbReference type="ARBA" id="ARBA00013346"/>
    </source>
</evidence>
<dbReference type="PANTHER" id="PTHR11579:SF0">
    <property type="entry name" value="PROTEIN-L-ISOASPARTATE(D-ASPARTATE) O-METHYLTRANSFERASE"/>
    <property type="match status" value="1"/>
</dbReference>
<name>A0A8J3JDL5_9ACTN</name>
<reference evidence="12 13" key="1">
    <citation type="submission" date="2021-01" db="EMBL/GenBank/DDBJ databases">
        <title>Whole genome shotgun sequence of Catellatospora bangladeshensis NBRC 107357.</title>
        <authorList>
            <person name="Komaki H."/>
            <person name="Tamura T."/>
        </authorList>
    </citation>
    <scope>NUCLEOTIDE SEQUENCE [LARGE SCALE GENOMIC DNA]</scope>
    <source>
        <strain evidence="12 13">NBRC 107357</strain>
    </source>
</reference>
<evidence type="ECO:0000256" key="1">
    <source>
        <dbReference type="ARBA" id="ARBA00004496"/>
    </source>
</evidence>
<dbReference type="AlphaFoldDB" id="A0A8J3JDL5"/>
<sequence length="409" mass="44117">MSIATDTPAEELHSRMIAAINAHSPHRPRTIDTMSAIPRLEFLREINPDVTAEDAYNPELAVITLKHPDTGATLSCSSVPTLVATMLDQADIQPGDRVLEIGSATGINAAYLAHLAGPDGEVTTLDIDPWVTDGTRRALDANGYTQVRVVTRDGALGYAEAAPYDKIVVTVGAFDLAAAWWDQLAPGGRIVVPLRWRGQTRSLALVRDRDRLVSESVVLCGFVPMIGQEGERSAAIDPDGTVHLYWDEDQAINPAALAEVLDQPKTETWTDVTIVAEEPFDGIWLRMTAVEPGTCRIEAKPAAVASGLCKPAIPVRSPAIAEGDSLAYFVLRIKSDAPQRRWELGAAAHGPASPQLADRLCAQIRAWDAARKEEPKVIAYRGGTLADDQPGLVVIAKRDCSLTVEYPAR</sequence>
<keyword evidence="8" id="KW-0949">S-adenosyl-L-methionine</keyword>
<comment type="caution">
    <text evidence="12">The sequence shown here is derived from an EMBL/GenBank/DDBJ whole genome shotgun (WGS) entry which is preliminary data.</text>
</comment>
<dbReference type="Proteomes" id="UP000601223">
    <property type="component" value="Unassembled WGS sequence"/>
</dbReference>
<evidence type="ECO:0000256" key="5">
    <source>
        <dbReference type="ARBA" id="ARBA00022490"/>
    </source>
</evidence>
<evidence type="ECO:0000313" key="13">
    <source>
        <dbReference type="Proteomes" id="UP000601223"/>
    </source>
</evidence>
<keyword evidence="13" id="KW-1185">Reference proteome</keyword>
<evidence type="ECO:0000256" key="9">
    <source>
        <dbReference type="ARBA" id="ARBA00030757"/>
    </source>
</evidence>
<evidence type="ECO:0000313" key="12">
    <source>
        <dbReference type="EMBL" id="GIF80699.1"/>
    </source>
</evidence>
<dbReference type="PANTHER" id="PTHR11579">
    <property type="entry name" value="PROTEIN-L-ISOASPARTATE O-METHYLTRANSFERASE"/>
    <property type="match status" value="1"/>
</dbReference>
<dbReference type="EC" id="2.1.1.77" evidence="3"/>
<comment type="similarity">
    <text evidence="2">Belongs to the methyltransferase superfamily. L-isoaspartyl/D-aspartyl protein methyltransferase family.</text>
</comment>
<dbReference type="InterPro" id="IPR029063">
    <property type="entry name" value="SAM-dependent_MTases_sf"/>
</dbReference>
<dbReference type="GO" id="GO:0005737">
    <property type="term" value="C:cytoplasm"/>
    <property type="evidence" value="ECO:0007669"/>
    <property type="project" value="UniProtKB-SubCell"/>
</dbReference>
<keyword evidence="5" id="KW-0963">Cytoplasm</keyword>
<dbReference type="Pfam" id="PF01135">
    <property type="entry name" value="PCMT"/>
    <property type="match status" value="1"/>
</dbReference>
<gene>
    <name evidence="12" type="ORF">Cba03nite_20480</name>
</gene>
<dbReference type="Gene3D" id="3.40.50.150">
    <property type="entry name" value="Vaccinia Virus protein VP39"/>
    <property type="match status" value="1"/>
</dbReference>
<dbReference type="SUPFAM" id="SSF53335">
    <property type="entry name" value="S-adenosyl-L-methionine-dependent methyltransferases"/>
    <property type="match status" value="1"/>
</dbReference>
<proteinExistence type="inferred from homology"/>
<evidence type="ECO:0000256" key="10">
    <source>
        <dbReference type="ARBA" id="ARBA00031323"/>
    </source>
</evidence>
<keyword evidence="7" id="KW-0808">Transferase</keyword>
<dbReference type="RefSeq" id="WP_203744549.1">
    <property type="nucleotide sequence ID" value="NZ_BONF01000010.1"/>
</dbReference>